<dbReference type="Gene3D" id="3.90.1010.10">
    <property type="match status" value="1"/>
</dbReference>
<feature type="region of interest" description="Disordered" evidence="5">
    <location>
        <begin position="39"/>
        <end position="63"/>
    </location>
</feature>
<dbReference type="Proteomes" id="UP001085076">
    <property type="component" value="Miscellaneous, Linkage group lg04"/>
</dbReference>
<comment type="subcellular location">
    <subcellularLocation>
        <location evidence="1">Plastid</location>
        <location evidence="1">Chloroplast</location>
    </subcellularLocation>
</comment>
<evidence type="ECO:0000313" key="8">
    <source>
        <dbReference type="Proteomes" id="UP001085076"/>
    </source>
</evidence>
<dbReference type="FunFam" id="3.30.300.90:FF:000004">
    <property type="entry name" value="SufE-like protein, chloroplastic"/>
    <property type="match status" value="1"/>
</dbReference>
<keyword evidence="4" id="KW-0809">Transit peptide</keyword>
<dbReference type="AlphaFoldDB" id="A0A9D5CJ92"/>
<dbReference type="GO" id="GO:0016226">
    <property type="term" value="P:iron-sulfur cluster assembly"/>
    <property type="evidence" value="ECO:0007669"/>
    <property type="project" value="TreeGrafter"/>
</dbReference>
<evidence type="ECO:0000313" key="7">
    <source>
        <dbReference type="EMBL" id="KAJ0974428.1"/>
    </source>
</evidence>
<proteinExistence type="predicted"/>
<dbReference type="PANTHER" id="PTHR46230:SF3">
    <property type="entry name" value="SUFE-LIKE PROTEIN 1, CHLOROPLASTIC_MITOCHONDRIAL"/>
    <property type="match status" value="1"/>
</dbReference>
<evidence type="ECO:0000256" key="1">
    <source>
        <dbReference type="ARBA" id="ARBA00004229"/>
    </source>
</evidence>
<dbReference type="EMBL" id="JAGGNH010000004">
    <property type="protein sequence ID" value="KAJ0974428.1"/>
    <property type="molecule type" value="Genomic_DNA"/>
</dbReference>
<keyword evidence="2" id="KW-0150">Chloroplast</keyword>
<dbReference type="OrthoDB" id="411584at2759"/>
<dbReference type="InterPro" id="IPR003808">
    <property type="entry name" value="Fe-S_metab-assoc_dom"/>
</dbReference>
<protein>
    <recommendedName>
        <fullName evidence="6">Fe-S metabolism associated domain-containing protein</fullName>
    </recommendedName>
</protein>
<accession>A0A9D5CJ92</accession>
<dbReference type="InterPro" id="IPR002634">
    <property type="entry name" value="BolA"/>
</dbReference>
<dbReference type="Pfam" id="PF01722">
    <property type="entry name" value="BolA"/>
    <property type="match status" value="1"/>
</dbReference>
<keyword evidence="8" id="KW-1185">Reference proteome</keyword>
<sequence>MAALLRFASPKLPLSLPQPSHPLRKPLLLLASPISFQRITSTPRPSPPRSLPPSHHAPDLDPSTLPPNLQEIIALFRSVSDSRAKYQQLLHYGSKLPPLDPSFKTEENRVRGCVSRVWVRAFLDPDDPSAVRFEADSDAALTRGLAALLVLGLSGCSPEVIASVPAEFVLLLGIRQSLSESRNNGFLNMLKLMQRKALELGSGAESLVNEKASILEANSVDDVVSEVKDLKSSDLGGDLVGSWGKDAGLDRNSNGNGEEPVVNGKDGALWSLKSGHGGRGERIRERLQRELSPLELVVDDISHMHAGHAAVRGSGDGETHFNVKVVSEKFEGKSLVKRHRLVYDLLQEELQSGLHALSIDAKAPSEVQN</sequence>
<evidence type="ECO:0000256" key="4">
    <source>
        <dbReference type="ARBA" id="ARBA00022946"/>
    </source>
</evidence>
<feature type="region of interest" description="Disordered" evidence="5">
    <location>
        <begin position="246"/>
        <end position="270"/>
    </location>
</feature>
<name>A0A9D5CJ92_9LILI</name>
<dbReference type="Pfam" id="PF02657">
    <property type="entry name" value="SufE"/>
    <property type="match status" value="1"/>
</dbReference>
<dbReference type="SUPFAM" id="SSF82657">
    <property type="entry name" value="BolA-like"/>
    <property type="match status" value="1"/>
</dbReference>
<gene>
    <name evidence="7" type="ORF">J5N97_016393</name>
</gene>
<dbReference type="PANTHER" id="PTHR46230">
    <property type="match status" value="1"/>
</dbReference>
<feature type="domain" description="Fe-S metabolism associated" evidence="6">
    <location>
        <begin position="75"/>
        <end position="195"/>
    </location>
</feature>
<evidence type="ECO:0000256" key="2">
    <source>
        <dbReference type="ARBA" id="ARBA00022528"/>
    </source>
</evidence>
<evidence type="ECO:0000256" key="5">
    <source>
        <dbReference type="SAM" id="MobiDB-lite"/>
    </source>
</evidence>
<keyword evidence="3" id="KW-0934">Plastid</keyword>
<reference evidence="7" key="2">
    <citation type="journal article" date="2022" name="Hortic Res">
        <title>The genome of Dioscorea zingiberensis sheds light on the biosynthesis, origin and evolution of the medicinally important diosgenin saponins.</title>
        <authorList>
            <person name="Li Y."/>
            <person name="Tan C."/>
            <person name="Li Z."/>
            <person name="Guo J."/>
            <person name="Li S."/>
            <person name="Chen X."/>
            <person name="Wang C."/>
            <person name="Dai X."/>
            <person name="Yang H."/>
            <person name="Song W."/>
            <person name="Hou L."/>
            <person name="Xu J."/>
            <person name="Tong Z."/>
            <person name="Xu A."/>
            <person name="Yuan X."/>
            <person name="Wang W."/>
            <person name="Yang Q."/>
            <person name="Chen L."/>
            <person name="Sun Z."/>
            <person name="Wang K."/>
            <person name="Pan B."/>
            <person name="Chen J."/>
            <person name="Bao Y."/>
            <person name="Liu F."/>
            <person name="Qi X."/>
            <person name="Gang D.R."/>
            <person name="Wen J."/>
            <person name="Li J."/>
        </authorList>
    </citation>
    <scope>NUCLEOTIDE SEQUENCE</scope>
    <source>
        <strain evidence="7">Dzin_1.0</strain>
    </source>
</reference>
<organism evidence="7 8">
    <name type="scientific">Dioscorea zingiberensis</name>
    <dbReference type="NCBI Taxonomy" id="325984"/>
    <lineage>
        <taxon>Eukaryota</taxon>
        <taxon>Viridiplantae</taxon>
        <taxon>Streptophyta</taxon>
        <taxon>Embryophyta</taxon>
        <taxon>Tracheophyta</taxon>
        <taxon>Spermatophyta</taxon>
        <taxon>Magnoliopsida</taxon>
        <taxon>Liliopsida</taxon>
        <taxon>Dioscoreales</taxon>
        <taxon>Dioscoreaceae</taxon>
        <taxon>Dioscorea</taxon>
    </lineage>
</organism>
<dbReference type="InterPro" id="IPR036065">
    <property type="entry name" value="BolA-like_sf"/>
</dbReference>
<evidence type="ECO:0000259" key="6">
    <source>
        <dbReference type="Pfam" id="PF02657"/>
    </source>
</evidence>
<comment type="caution">
    <text evidence="7">The sequence shown here is derived from an EMBL/GenBank/DDBJ whole genome shotgun (WGS) entry which is preliminary data.</text>
</comment>
<dbReference type="Gene3D" id="3.30.300.90">
    <property type="entry name" value="BolA-like"/>
    <property type="match status" value="1"/>
</dbReference>
<evidence type="ECO:0000256" key="3">
    <source>
        <dbReference type="ARBA" id="ARBA00022640"/>
    </source>
</evidence>
<reference evidence="7" key="1">
    <citation type="submission" date="2021-03" db="EMBL/GenBank/DDBJ databases">
        <authorList>
            <person name="Li Z."/>
            <person name="Yang C."/>
        </authorList>
    </citation>
    <scope>NUCLEOTIDE SEQUENCE</scope>
    <source>
        <strain evidence="7">Dzin_1.0</strain>
        <tissue evidence="7">Leaf</tissue>
    </source>
</reference>
<dbReference type="GO" id="GO:0009507">
    <property type="term" value="C:chloroplast"/>
    <property type="evidence" value="ECO:0007669"/>
    <property type="project" value="UniProtKB-SubCell"/>
</dbReference>
<dbReference type="SUPFAM" id="SSF82649">
    <property type="entry name" value="SufE/NifU"/>
    <property type="match status" value="1"/>
</dbReference>